<name>A0ABQ9JPY8_9CUCU</name>
<comment type="caution">
    <text evidence="1">The sequence shown here is derived from an EMBL/GenBank/DDBJ whole genome shotgun (WGS) entry which is preliminary data.</text>
</comment>
<evidence type="ECO:0000313" key="1">
    <source>
        <dbReference type="EMBL" id="KAJ8979946.1"/>
    </source>
</evidence>
<sequence>MSTNWGQTKRILNSSTSDRPIIIISQINNQQYHTSKVIVQYAPLHFLHKLIASSHFLSSNNSIERKYFYDICYYVIARQSKPIISNYAKVVSRRNVMLGDVKPNCFPGIFSRNGKVLLNVFGRFGSNCVYYPLQSEKYSPNSLWTDWSMLKSMVSDGETRCHQVQ</sequence>
<reference evidence="1" key="1">
    <citation type="journal article" date="2023" name="Insect Mol. Biol.">
        <title>Genome sequencing provides insights into the evolution of gene families encoding plant cell wall-degrading enzymes in longhorned beetles.</title>
        <authorList>
            <person name="Shin N.R."/>
            <person name="Okamura Y."/>
            <person name="Kirsch R."/>
            <person name="Pauchet Y."/>
        </authorList>
    </citation>
    <scope>NUCLEOTIDE SEQUENCE</scope>
    <source>
        <strain evidence="1">MMC_N1</strain>
    </source>
</reference>
<gene>
    <name evidence="1" type="ORF">NQ317_002025</name>
</gene>
<organism evidence="1 2">
    <name type="scientific">Molorchus minor</name>
    <dbReference type="NCBI Taxonomy" id="1323400"/>
    <lineage>
        <taxon>Eukaryota</taxon>
        <taxon>Metazoa</taxon>
        <taxon>Ecdysozoa</taxon>
        <taxon>Arthropoda</taxon>
        <taxon>Hexapoda</taxon>
        <taxon>Insecta</taxon>
        <taxon>Pterygota</taxon>
        <taxon>Neoptera</taxon>
        <taxon>Endopterygota</taxon>
        <taxon>Coleoptera</taxon>
        <taxon>Polyphaga</taxon>
        <taxon>Cucujiformia</taxon>
        <taxon>Chrysomeloidea</taxon>
        <taxon>Cerambycidae</taxon>
        <taxon>Lamiinae</taxon>
        <taxon>Monochamini</taxon>
        <taxon>Molorchus</taxon>
    </lineage>
</organism>
<proteinExistence type="predicted"/>
<accession>A0ABQ9JPY8</accession>
<dbReference type="Proteomes" id="UP001162164">
    <property type="component" value="Unassembled WGS sequence"/>
</dbReference>
<keyword evidence="2" id="KW-1185">Reference proteome</keyword>
<dbReference type="EMBL" id="JAPWTJ010000301">
    <property type="protein sequence ID" value="KAJ8979946.1"/>
    <property type="molecule type" value="Genomic_DNA"/>
</dbReference>
<protein>
    <submittedName>
        <fullName evidence="1">Uncharacterized protein</fullName>
    </submittedName>
</protein>
<evidence type="ECO:0000313" key="2">
    <source>
        <dbReference type="Proteomes" id="UP001162164"/>
    </source>
</evidence>